<keyword evidence="2" id="KW-0472">Membrane</keyword>
<reference evidence="3 4" key="2">
    <citation type="submission" date="2019-05" db="EMBL/GenBank/DDBJ databases">
        <title>Glycomyces buryatensis sp. nov.</title>
        <authorList>
            <person name="Nikitina E."/>
        </authorList>
    </citation>
    <scope>NUCLEOTIDE SEQUENCE [LARGE SCALE GENOMIC DNA]</scope>
    <source>
        <strain evidence="3 4">18</strain>
    </source>
</reference>
<proteinExistence type="predicted"/>
<evidence type="ECO:0000313" key="3">
    <source>
        <dbReference type="EMBL" id="THV41605.1"/>
    </source>
</evidence>
<dbReference type="RefSeq" id="WP_136534568.1">
    <property type="nucleotide sequence ID" value="NZ_STGY01000042.1"/>
</dbReference>
<dbReference type="Proteomes" id="UP000308760">
    <property type="component" value="Unassembled WGS sequence"/>
</dbReference>
<keyword evidence="2" id="KW-0812">Transmembrane</keyword>
<dbReference type="AlphaFoldDB" id="A0A4S8QFA4"/>
<keyword evidence="2" id="KW-1133">Transmembrane helix</keyword>
<reference evidence="4" key="1">
    <citation type="submission" date="2019-04" db="EMBL/GenBank/DDBJ databases">
        <title>Nocardioides xinjiangensis sp. nov.</title>
        <authorList>
            <person name="Liu S."/>
        </authorList>
    </citation>
    <scope>NUCLEOTIDE SEQUENCE [LARGE SCALE GENOMIC DNA]</scope>
    <source>
        <strain evidence="4">18</strain>
    </source>
</reference>
<feature type="transmembrane region" description="Helical" evidence="2">
    <location>
        <begin position="17"/>
        <end position="36"/>
    </location>
</feature>
<comment type="caution">
    <text evidence="3">The sequence shown here is derived from an EMBL/GenBank/DDBJ whole genome shotgun (WGS) entry which is preliminary data.</text>
</comment>
<feature type="region of interest" description="Disordered" evidence="1">
    <location>
        <begin position="45"/>
        <end position="104"/>
    </location>
</feature>
<sequence>MYGWIWRKLPGGLPGKLIGSFALAGAVVALLWFALFPSVRPLMPWSNLEPTGGNVEQPQDGGGEEQDDGPTCTPGVDCQQSGFDPEDYQTESSPEPGEGEGDDG</sequence>
<name>A0A4S8QFA4_9ACTN</name>
<protein>
    <submittedName>
        <fullName evidence="3">Uncharacterized protein</fullName>
    </submittedName>
</protein>
<evidence type="ECO:0000256" key="2">
    <source>
        <dbReference type="SAM" id="Phobius"/>
    </source>
</evidence>
<gene>
    <name evidence="3" type="ORF">FAB82_10920</name>
</gene>
<organism evidence="3 4">
    <name type="scientific">Glycomyces buryatensis</name>
    <dbReference type="NCBI Taxonomy" id="2570927"/>
    <lineage>
        <taxon>Bacteria</taxon>
        <taxon>Bacillati</taxon>
        <taxon>Actinomycetota</taxon>
        <taxon>Actinomycetes</taxon>
        <taxon>Glycomycetales</taxon>
        <taxon>Glycomycetaceae</taxon>
        <taxon>Glycomyces</taxon>
    </lineage>
</organism>
<accession>A0A4S8QFA4</accession>
<evidence type="ECO:0000256" key="1">
    <source>
        <dbReference type="SAM" id="MobiDB-lite"/>
    </source>
</evidence>
<dbReference type="OrthoDB" id="3267875at2"/>
<keyword evidence="4" id="KW-1185">Reference proteome</keyword>
<dbReference type="EMBL" id="STGY01000042">
    <property type="protein sequence ID" value="THV41605.1"/>
    <property type="molecule type" value="Genomic_DNA"/>
</dbReference>
<evidence type="ECO:0000313" key="4">
    <source>
        <dbReference type="Proteomes" id="UP000308760"/>
    </source>
</evidence>